<keyword evidence="4" id="KW-0648">Protein biosynthesis</keyword>
<dbReference type="PROSITE" id="PS51366">
    <property type="entry name" value="MI"/>
    <property type="match status" value="1"/>
</dbReference>
<dbReference type="GO" id="GO:0003743">
    <property type="term" value="F:translation initiation factor activity"/>
    <property type="evidence" value="ECO:0007669"/>
    <property type="project" value="UniProtKB-KW"/>
</dbReference>
<evidence type="ECO:0000256" key="5">
    <source>
        <dbReference type="ARBA" id="ARBA00057610"/>
    </source>
</evidence>
<feature type="region of interest" description="Disordered" evidence="6">
    <location>
        <begin position="89"/>
        <end position="158"/>
    </location>
</feature>
<sequence length="746" mass="82023">MSDRPALSLRPGGGNRGGGGRVFGAVGAEGPVLRPHVDASPAFTVKDSLFEGRDRVKYTRNQLLQLREAVVPIEDILKIKREIEVELVGEEQQQQWGRGDTNLPIPPQGRYSEPDSRDWRGRSSNLPSPGEERSWDAGKDNRGGSGNRYDSRGNQFGRQESFNSQFSRAQISPNQGGGPAPALVKAEAPWSARRGNLSEQERILKTIKGILNKLTPDNFERLKDQIVDSGITTADILKGVISLIFDKAVLEPTFCFMYAQLCSALNEKLPPFPSDEPGGKNVTFKRLLLNNCQEAFEGADKLRQELKLLTGQEQEAERLDKEKLLKLRTLGNIKLIGELLKQKMVPEKIVHHIVQELLGPDNKVCPAEENVEAISQFFVTIGKQLDEGPKSKRVNDMYFHRLKELTTNKELAPRLRFMVRDVIDLRANEWVPRRKEVKAKTISEIHSEAEQDLKLRPGATAGMRNRPAAPQGSTGPGGFPIMRPGSGGMMPGMPGARKMPGMPGNDNDEWEVQRTRSMPRGNGSASNAGRTQPALSKSVSMNSKTLPQGRPNPVTQASALPSPRNAVPARPQTPPANPAELARKTKSLLNEYFSIKLLDEAMLCIEELKSPAYHPEVVKEAISLALDKGPSCIEPVSNLLHYLHTKKVFTSRDIGTGCILYASMLDDIAIDLPKAPSSFGEVIGKAVLASEVDFKLVNEVLKRVEDDFLQKAILKATIQTISASPSGQAVLTSQAADVRVCESLFQ</sequence>
<proteinExistence type="inferred from homology"/>
<protein>
    <recommendedName>
        <fullName evidence="7">MI domain-containing protein</fullName>
    </recommendedName>
</protein>
<dbReference type="InterPro" id="IPR003891">
    <property type="entry name" value="Initiation_fac_eIF4g_MI"/>
</dbReference>
<evidence type="ECO:0000256" key="6">
    <source>
        <dbReference type="SAM" id="MobiDB-lite"/>
    </source>
</evidence>
<dbReference type="Proteomes" id="UP000594263">
    <property type="component" value="Unplaced"/>
</dbReference>
<dbReference type="Pfam" id="PF02854">
    <property type="entry name" value="MIF4G"/>
    <property type="match status" value="1"/>
</dbReference>
<reference evidence="8" key="1">
    <citation type="submission" date="2021-01" db="UniProtKB">
        <authorList>
            <consortium name="EnsemblPlants"/>
        </authorList>
    </citation>
    <scope>IDENTIFICATION</scope>
</reference>
<dbReference type="Pfam" id="PF02847">
    <property type="entry name" value="MA3"/>
    <property type="match status" value="1"/>
</dbReference>
<evidence type="ECO:0000259" key="7">
    <source>
        <dbReference type="PROSITE" id="PS51366"/>
    </source>
</evidence>
<comment type="similarity">
    <text evidence="1">Belongs to the eukaryotic initiation factor 4G family.</text>
</comment>
<dbReference type="EnsemblPlants" id="Kaladp0101s0178.1.v1.1">
    <property type="protein sequence ID" value="Kaladp0101s0178.1.v1.1"/>
    <property type="gene ID" value="Kaladp0101s0178.v1.1"/>
</dbReference>
<keyword evidence="3" id="KW-0810">Translation regulation</keyword>
<evidence type="ECO:0000256" key="3">
    <source>
        <dbReference type="ARBA" id="ARBA00022845"/>
    </source>
</evidence>
<feature type="compositionally biased region" description="Gly residues" evidence="6">
    <location>
        <begin position="11"/>
        <end position="20"/>
    </location>
</feature>
<dbReference type="Gene3D" id="1.25.40.180">
    <property type="match status" value="2"/>
</dbReference>
<dbReference type="OMA" id="MEKDHQP"/>
<feature type="region of interest" description="Disordered" evidence="6">
    <location>
        <begin position="448"/>
        <end position="579"/>
    </location>
</feature>
<evidence type="ECO:0000313" key="8">
    <source>
        <dbReference type="EnsemblPlants" id="Kaladp0101s0178.1.v1.1"/>
    </source>
</evidence>
<feature type="compositionally biased region" description="Basic and acidic residues" evidence="6">
    <location>
        <begin position="130"/>
        <end position="142"/>
    </location>
</feature>
<feature type="compositionally biased region" description="Basic and acidic residues" evidence="6">
    <location>
        <begin position="112"/>
        <end position="121"/>
    </location>
</feature>
<dbReference type="Gramene" id="Kaladp0101s0178.1.v1.1">
    <property type="protein sequence ID" value="Kaladp0101s0178.1.v1.1"/>
    <property type="gene ID" value="Kaladp0101s0178.v1.1"/>
</dbReference>
<dbReference type="GO" id="GO:0003729">
    <property type="term" value="F:mRNA binding"/>
    <property type="evidence" value="ECO:0007669"/>
    <property type="project" value="TreeGrafter"/>
</dbReference>
<accession>A0A7N0V462</accession>
<dbReference type="PANTHER" id="PTHR23253:SF53">
    <property type="entry name" value="EUKARYOTIC TRANSLATION INITIATION FACTOR ISOFORM 4G-1"/>
    <property type="match status" value="1"/>
</dbReference>
<feature type="compositionally biased region" description="Low complexity" evidence="6">
    <location>
        <begin position="491"/>
        <end position="504"/>
    </location>
</feature>
<dbReference type="SMART" id="SM00544">
    <property type="entry name" value="MA3"/>
    <property type="match status" value="1"/>
</dbReference>
<dbReference type="SUPFAM" id="SSF48371">
    <property type="entry name" value="ARM repeat"/>
    <property type="match status" value="2"/>
</dbReference>
<evidence type="ECO:0000313" key="9">
    <source>
        <dbReference type="Proteomes" id="UP000594263"/>
    </source>
</evidence>
<dbReference type="InterPro" id="IPR003890">
    <property type="entry name" value="MIF4G-like_typ-3"/>
</dbReference>
<organism evidence="8 9">
    <name type="scientific">Kalanchoe fedtschenkoi</name>
    <name type="common">Lavender scallops</name>
    <name type="synonym">South American air plant</name>
    <dbReference type="NCBI Taxonomy" id="63787"/>
    <lineage>
        <taxon>Eukaryota</taxon>
        <taxon>Viridiplantae</taxon>
        <taxon>Streptophyta</taxon>
        <taxon>Embryophyta</taxon>
        <taxon>Tracheophyta</taxon>
        <taxon>Spermatophyta</taxon>
        <taxon>Magnoliopsida</taxon>
        <taxon>eudicotyledons</taxon>
        <taxon>Gunneridae</taxon>
        <taxon>Pentapetalae</taxon>
        <taxon>Saxifragales</taxon>
        <taxon>Crassulaceae</taxon>
        <taxon>Kalanchoe</taxon>
    </lineage>
</organism>
<dbReference type="PANTHER" id="PTHR23253">
    <property type="entry name" value="EUKARYOTIC TRANSLATION INITIATION FACTOR 4 GAMMA"/>
    <property type="match status" value="1"/>
</dbReference>
<evidence type="ECO:0000256" key="1">
    <source>
        <dbReference type="ARBA" id="ARBA00005775"/>
    </source>
</evidence>
<name>A0A7N0V462_KALFE</name>
<evidence type="ECO:0000256" key="4">
    <source>
        <dbReference type="ARBA" id="ARBA00022917"/>
    </source>
</evidence>
<feature type="compositionally biased region" description="Polar residues" evidence="6">
    <location>
        <begin position="523"/>
        <end position="546"/>
    </location>
</feature>
<comment type="function">
    <text evidence="5">Plays a role in the accumulation of some potyvirus during viral infection.</text>
</comment>
<dbReference type="AlphaFoldDB" id="A0A7N0V462"/>
<dbReference type="FunFam" id="1.25.40.180:FF:000027">
    <property type="entry name" value="Eukaryotic translation initiation factor isoform 4G-2"/>
    <property type="match status" value="1"/>
</dbReference>
<dbReference type="InterPro" id="IPR016024">
    <property type="entry name" value="ARM-type_fold"/>
</dbReference>
<feature type="region of interest" description="Disordered" evidence="6">
    <location>
        <begin position="1"/>
        <end position="20"/>
    </location>
</feature>
<dbReference type="SMART" id="SM00543">
    <property type="entry name" value="MIF4G"/>
    <property type="match status" value="1"/>
</dbReference>
<feature type="domain" description="MI" evidence="7">
    <location>
        <begin position="580"/>
        <end position="702"/>
    </location>
</feature>
<evidence type="ECO:0000256" key="2">
    <source>
        <dbReference type="ARBA" id="ARBA00022540"/>
    </source>
</evidence>
<keyword evidence="9" id="KW-1185">Reference proteome</keyword>
<dbReference type="GO" id="GO:0006417">
    <property type="term" value="P:regulation of translation"/>
    <property type="evidence" value="ECO:0007669"/>
    <property type="project" value="UniProtKB-KW"/>
</dbReference>
<dbReference type="GO" id="GO:0016281">
    <property type="term" value="C:eukaryotic translation initiation factor 4F complex"/>
    <property type="evidence" value="ECO:0007669"/>
    <property type="project" value="TreeGrafter"/>
</dbReference>
<keyword evidence="2" id="KW-0396">Initiation factor</keyword>